<accession>A0A518CTX1</accession>
<dbReference type="AlphaFoldDB" id="A0A518CTX1"/>
<protein>
    <submittedName>
        <fullName evidence="1">Uncharacterized protein</fullName>
    </submittedName>
</protein>
<sequence length="171" mass="18986">MSTTDLTGPFAIAVAKLRRMLSLSTTFQLARGVVNEQDALSFIHTRDYRMNPERPLGIVHPGSTFGYQKVSGGAQYQLQPHGVVELYLSIDVPAEYQNDEIQADLFAADYFSNIITDIAALSAAEDPESDTSHLDITNADLSFYACTDKEDWPTIGQFYFAYILFQWGGEG</sequence>
<dbReference type="KEGG" id="plon:Pla110_44370"/>
<evidence type="ECO:0000313" key="2">
    <source>
        <dbReference type="Proteomes" id="UP000317178"/>
    </source>
</evidence>
<dbReference type="RefSeq" id="WP_144999072.1">
    <property type="nucleotide sequence ID" value="NZ_CP036281.1"/>
</dbReference>
<keyword evidence="2" id="KW-1185">Reference proteome</keyword>
<proteinExistence type="predicted"/>
<evidence type="ECO:0000313" key="1">
    <source>
        <dbReference type="EMBL" id="QDU82676.1"/>
    </source>
</evidence>
<dbReference type="Proteomes" id="UP000317178">
    <property type="component" value="Chromosome"/>
</dbReference>
<organism evidence="1 2">
    <name type="scientific">Polystyrenella longa</name>
    <dbReference type="NCBI Taxonomy" id="2528007"/>
    <lineage>
        <taxon>Bacteria</taxon>
        <taxon>Pseudomonadati</taxon>
        <taxon>Planctomycetota</taxon>
        <taxon>Planctomycetia</taxon>
        <taxon>Planctomycetales</taxon>
        <taxon>Planctomycetaceae</taxon>
        <taxon>Polystyrenella</taxon>
    </lineage>
</organism>
<dbReference type="EMBL" id="CP036281">
    <property type="protein sequence ID" value="QDU82676.1"/>
    <property type="molecule type" value="Genomic_DNA"/>
</dbReference>
<reference evidence="1 2" key="1">
    <citation type="submission" date="2019-02" db="EMBL/GenBank/DDBJ databases">
        <title>Deep-cultivation of Planctomycetes and their phenomic and genomic characterization uncovers novel biology.</title>
        <authorList>
            <person name="Wiegand S."/>
            <person name="Jogler M."/>
            <person name="Boedeker C."/>
            <person name="Pinto D."/>
            <person name="Vollmers J."/>
            <person name="Rivas-Marin E."/>
            <person name="Kohn T."/>
            <person name="Peeters S.H."/>
            <person name="Heuer A."/>
            <person name="Rast P."/>
            <person name="Oberbeckmann S."/>
            <person name="Bunk B."/>
            <person name="Jeske O."/>
            <person name="Meyerdierks A."/>
            <person name="Storesund J.E."/>
            <person name="Kallscheuer N."/>
            <person name="Luecker S."/>
            <person name="Lage O.M."/>
            <person name="Pohl T."/>
            <person name="Merkel B.J."/>
            <person name="Hornburger P."/>
            <person name="Mueller R.-W."/>
            <person name="Bruemmer F."/>
            <person name="Labrenz M."/>
            <person name="Spormann A.M."/>
            <person name="Op den Camp H."/>
            <person name="Overmann J."/>
            <person name="Amann R."/>
            <person name="Jetten M.S.M."/>
            <person name="Mascher T."/>
            <person name="Medema M.H."/>
            <person name="Devos D.P."/>
            <person name="Kaster A.-K."/>
            <person name="Ovreas L."/>
            <person name="Rohde M."/>
            <person name="Galperin M.Y."/>
            <person name="Jogler C."/>
        </authorList>
    </citation>
    <scope>NUCLEOTIDE SEQUENCE [LARGE SCALE GENOMIC DNA]</scope>
    <source>
        <strain evidence="1 2">Pla110</strain>
    </source>
</reference>
<gene>
    <name evidence="1" type="ORF">Pla110_44370</name>
</gene>
<name>A0A518CTX1_9PLAN</name>